<keyword evidence="2" id="KW-1185">Reference proteome</keyword>
<dbReference type="RefSeq" id="WP_330088771.1">
    <property type="nucleotide sequence ID" value="NZ_JAUGZK010000013.1"/>
</dbReference>
<protein>
    <submittedName>
        <fullName evidence="1">Uncharacterized protein</fullName>
    </submittedName>
</protein>
<accession>A0ABU7JIG9</accession>
<proteinExistence type="predicted"/>
<evidence type="ECO:0000313" key="2">
    <source>
        <dbReference type="Proteomes" id="UP001339167"/>
    </source>
</evidence>
<evidence type="ECO:0000313" key="1">
    <source>
        <dbReference type="EMBL" id="MEE2025455.1"/>
    </source>
</evidence>
<name>A0ABU7JIG9_9GAMM</name>
<organism evidence="1 2">
    <name type="scientific">Alkalimonas mucilaginosa</name>
    <dbReference type="NCBI Taxonomy" id="3057676"/>
    <lineage>
        <taxon>Bacteria</taxon>
        <taxon>Pseudomonadati</taxon>
        <taxon>Pseudomonadota</taxon>
        <taxon>Gammaproteobacteria</taxon>
        <taxon>Alkalimonas</taxon>
    </lineage>
</organism>
<reference evidence="1 2" key="1">
    <citation type="submission" date="2023-06" db="EMBL/GenBank/DDBJ databases">
        <title>Alkalimonas sp., MEB004 an alkaliphilic bacterium isolated from Lonar Lake, India.</title>
        <authorList>
            <person name="Joshi A."/>
            <person name="Thite S."/>
        </authorList>
    </citation>
    <scope>NUCLEOTIDE SEQUENCE [LARGE SCALE GENOMIC DNA]</scope>
    <source>
        <strain evidence="1 2">MEB004</strain>
    </source>
</reference>
<dbReference type="Proteomes" id="UP001339167">
    <property type="component" value="Unassembled WGS sequence"/>
</dbReference>
<dbReference type="EMBL" id="JAUGZK010000013">
    <property type="protein sequence ID" value="MEE2025455.1"/>
    <property type="molecule type" value="Genomic_DNA"/>
</dbReference>
<comment type="caution">
    <text evidence="1">The sequence shown here is derived from an EMBL/GenBank/DDBJ whole genome shotgun (WGS) entry which is preliminary data.</text>
</comment>
<sequence>MIVRIFFLSFGLLLLSFRGGATEWHQVIACDNCSESAARALVNRKATLSISCEALPGHHLERGSRACYSQPGELYVLNLHSGQSYAFYHYHSGQGGEAGDLQLHIQARPVAAGLRQLLKDFSDSVGRYTLLLREISHEARLDTLQSSPLHQVTTASAGGCPAGNPTERAIEAALSHRVRAQLQYGVQQRFNQALASGRYRSVQGAFERLSITSVGAQASKGGLGLSVTWERRVQGATQRYVFEHEHVVPPSSDGPWNEVAFFVNPDENGNIVVNLAAEQTYIEGFLFQDIMAGGGQFSGDASALLSDCAKMAFINALAKTTGSFSQRPTRGGNLVPTSPDRIGVGPNLDSCTVYFYDSRGELLYVFPNMKCN</sequence>
<gene>
    <name evidence="1" type="ORF">QWF21_14555</name>
</gene>